<dbReference type="SUPFAM" id="SSF56672">
    <property type="entry name" value="DNA/RNA polymerases"/>
    <property type="match status" value="1"/>
</dbReference>
<reference evidence="2" key="1">
    <citation type="submission" date="2019-12" db="UniProtKB">
        <authorList>
            <consortium name="WormBaseParasite"/>
        </authorList>
    </citation>
    <scope>IDENTIFICATION</scope>
</reference>
<dbReference type="WBParaSite" id="TMUE_1000003416.1">
    <property type="protein sequence ID" value="TMUE_1000003416.1"/>
    <property type="gene ID" value="WBGene00285287"/>
</dbReference>
<sequence length="207" mass="23754">MTESHWTTTTTTQFDGERYGIGLPWKSTSIKLPCNRELSLKRFFTNERRIMKGSHTARKYEETICQYVRDGHAKKIASGDGGTMGRVWYLPRHAVWNSKRKMLRVVYDASAKQQGTSLNQCLLKGPDYLTNFCGVLLCFRQKKIPISADVERMYHQVRVKREDRSALRFLWRSSGSALLPETYEMHVHVFGGGLVAVSVCMPCDEQP</sequence>
<dbReference type="AlphaFoldDB" id="A0A5S6Q7Y1"/>
<name>A0A5S6Q7Y1_TRIMR</name>
<accession>A0A5S6Q7Y1</accession>
<dbReference type="Proteomes" id="UP000046395">
    <property type="component" value="Unassembled WGS sequence"/>
</dbReference>
<evidence type="ECO:0000313" key="1">
    <source>
        <dbReference type="Proteomes" id="UP000046395"/>
    </source>
</evidence>
<dbReference type="InterPro" id="IPR043502">
    <property type="entry name" value="DNA/RNA_pol_sf"/>
</dbReference>
<dbReference type="STRING" id="70415.A0A5S6Q7Y1"/>
<keyword evidence="1" id="KW-1185">Reference proteome</keyword>
<evidence type="ECO:0000313" key="2">
    <source>
        <dbReference type="WBParaSite" id="TMUE_1000003416.1"/>
    </source>
</evidence>
<organism evidence="1 2">
    <name type="scientific">Trichuris muris</name>
    <name type="common">Mouse whipworm</name>
    <dbReference type="NCBI Taxonomy" id="70415"/>
    <lineage>
        <taxon>Eukaryota</taxon>
        <taxon>Metazoa</taxon>
        <taxon>Ecdysozoa</taxon>
        <taxon>Nematoda</taxon>
        <taxon>Enoplea</taxon>
        <taxon>Dorylaimia</taxon>
        <taxon>Trichinellida</taxon>
        <taxon>Trichuridae</taxon>
        <taxon>Trichuris</taxon>
    </lineage>
</organism>
<dbReference type="PANTHER" id="PTHR47331:SF1">
    <property type="entry name" value="GAG-LIKE PROTEIN"/>
    <property type="match status" value="1"/>
</dbReference>
<protein>
    <submittedName>
        <fullName evidence="2">Reverse transcriptase domain-containing protein</fullName>
    </submittedName>
</protein>
<proteinExistence type="predicted"/>
<dbReference type="PANTHER" id="PTHR47331">
    <property type="entry name" value="PHD-TYPE DOMAIN-CONTAINING PROTEIN"/>
    <property type="match status" value="1"/>
</dbReference>